<dbReference type="KEGG" id="brb:EH207_05875"/>
<dbReference type="GO" id="GO:0016740">
    <property type="term" value="F:transferase activity"/>
    <property type="evidence" value="ECO:0007669"/>
    <property type="project" value="UniProtKB-KW"/>
</dbReference>
<feature type="domain" description="Glycosyltransferase 2-like" evidence="1">
    <location>
        <begin position="7"/>
        <end position="104"/>
    </location>
</feature>
<keyword evidence="3" id="KW-1185">Reference proteome</keyword>
<dbReference type="PANTHER" id="PTHR43179">
    <property type="entry name" value="RHAMNOSYLTRANSFERASE WBBL"/>
    <property type="match status" value="1"/>
</dbReference>
<dbReference type="Proteomes" id="UP000299580">
    <property type="component" value="Chromosome"/>
</dbReference>
<dbReference type="Gene3D" id="3.90.550.10">
    <property type="entry name" value="Spore Coat Polysaccharide Biosynthesis Protein SpsA, Chain A"/>
    <property type="match status" value="1"/>
</dbReference>
<name>A0A4P8QRY1_9GAMM</name>
<dbReference type="RefSeq" id="WP_137713147.1">
    <property type="nucleotide sequence ID" value="NZ_CP034035.1"/>
</dbReference>
<evidence type="ECO:0000313" key="2">
    <source>
        <dbReference type="EMBL" id="QCR08090.1"/>
    </source>
</evidence>
<dbReference type="EMBL" id="CP034035">
    <property type="protein sequence ID" value="QCR08090.1"/>
    <property type="molecule type" value="Genomic_DNA"/>
</dbReference>
<dbReference type="PANTHER" id="PTHR43179:SF7">
    <property type="entry name" value="RHAMNOSYLTRANSFERASE WBBL"/>
    <property type="match status" value="1"/>
</dbReference>
<sequence length="282" mass="32546">MGKKCLVIIVTYNSNKHINWVVEGLDSSENNLTIKIIDSGSSNTSYLYAVKTKHQIYIEECENIGFVAANNKALDNISDFDWVLFLNPDARIEGKDFDKLLTIASLDKFKQTGVFSVPLIRFDIENNKSLGVYDSLGIACNPFGRWFDLGANEVVLTKEELDKKDCFEAVEAVCGAFMLVRRTMLEQCPDSSGDIGFERNYYMYKEDIELSLRAKKKKWDVMIINNINAFHCRGWNNSRSKTPYWARYHSAINDLDVAWRYKFRALPYALAKYVWVKFIEKK</sequence>
<dbReference type="Pfam" id="PF00535">
    <property type="entry name" value="Glycos_transf_2"/>
    <property type="match status" value="1"/>
</dbReference>
<keyword evidence="2" id="KW-0808">Transferase</keyword>
<dbReference type="InterPro" id="IPR001173">
    <property type="entry name" value="Glyco_trans_2-like"/>
</dbReference>
<evidence type="ECO:0000313" key="3">
    <source>
        <dbReference type="Proteomes" id="UP000299580"/>
    </source>
</evidence>
<organism evidence="2 3">
    <name type="scientific">Brenneria rubrifaciens</name>
    <dbReference type="NCBI Taxonomy" id="55213"/>
    <lineage>
        <taxon>Bacteria</taxon>
        <taxon>Pseudomonadati</taxon>
        <taxon>Pseudomonadota</taxon>
        <taxon>Gammaproteobacteria</taxon>
        <taxon>Enterobacterales</taxon>
        <taxon>Pectobacteriaceae</taxon>
        <taxon>Brenneria</taxon>
    </lineage>
</organism>
<proteinExistence type="predicted"/>
<accession>A0A4P8QRY1</accession>
<dbReference type="OrthoDB" id="9771846at2"/>
<evidence type="ECO:0000259" key="1">
    <source>
        <dbReference type="Pfam" id="PF00535"/>
    </source>
</evidence>
<dbReference type="AlphaFoldDB" id="A0A4P8QRY1"/>
<reference evidence="2 3" key="1">
    <citation type="submission" date="2018-11" db="EMBL/GenBank/DDBJ databases">
        <title>Genome sequences of Brenneria nigrifluens and Brenneria rubrifaciens.</title>
        <authorList>
            <person name="Poret-Peterson A.T."/>
            <person name="McClean A.E."/>
            <person name="Kluepfel D.A."/>
        </authorList>
    </citation>
    <scope>NUCLEOTIDE SEQUENCE [LARGE SCALE GENOMIC DNA]</scope>
    <source>
        <strain evidence="2 3">6D370</strain>
    </source>
</reference>
<dbReference type="SUPFAM" id="SSF53448">
    <property type="entry name" value="Nucleotide-diphospho-sugar transferases"/>
    <property type="match status" value="1"/>
</dbReference>
<gene>
    <name evidence="2" type="ORF">EH207_05875</name>
</gene>
<dbReference type="InterPro" id="IPR029044">
    <property type="entry name" value="Nucleotide-diphossugar_trans"/>
</dbReference>
<protein>
    <submittedName>
        <fullName evidence="2">Glycosyltransferase family 2 protein</fullName>
    </submittedName>
</protein>